<evidence type="ECO:0000313" key="1">
    <source>
        <dbReference type="EMBL" id="QES24228.1"/>
    </source>
</evidence>
<organism evidence="1 2">
    <name type="scientific">Streptomyces venezuelae</name>
    <dbReference type="NCBI Taxonomy" id="54571"/>
    <lineage>
        <taxon>Bacteria</taxon>
        <taxon>Bacillati</taxon>
        <taxon>Actinomycetota</taxon>
        <taxon>Actinomycetes</taxon>
        <taxon>Kitasatosporales</taxon>
        <taxon>Streptomycetaceae</taxon>
        <taxon>Streptomyces</taxon>
    </lineage>
</organism>
<name>A0A5P2B3B3_STRVZ</name>
<reference evidence="1 2" key="1">
    <citation type="submission" date="2018-05" db="EMBL/GenBank/DDBJ databases">
        <title>Streptomyces venezuelae.</title>
        <authorList>
            <person name="Kim W."/>
            <person name="Lee N."/>
            <person name="Cho B.-K."/>
        </authorList>
    </citation>
    <scope>NUCLEOTIDE SEQUENCE [LARGE SCALE GENOMIC DNA]</scope>
    <source>
        <strain evidence="1 2">ATCC 15068</strain>
    </source>
</reference>
<protein>
    <submittedName>
        <fullName evidence="1">Uncharacterized protein</fullName>
    </submittedName>
</protein>
<proteinExistence type="predicted"/>
<accession>A0A5P2B3B3</accession>
<sequence length="134" mass="13911">MLEVDVVRAALTGPFSADGALALSLCGVRLDGRFAVRDTAGPVVPGDGSSITGPVTLVANVGGTALSGTTVDGLLRCEDNTSAPDLHSPSVRAPCSAAAVRTVPHQALRASFPPSGQLQLRAFFRSVLWTWERR</sequence>
<evidence type="ECO:0000313" key="2">
    <source>
        <dbReference type="Proteomes" id="UP000324106"/>
    </source>
</evidence>
<dbReference type="AlphaFoldDB" id="A0A5P2B3B3"/>
<dbReference type="RefSeq" id="WP_150273770.1">
    <property type="nucleotide sequence ID" value="NZ_CP029194.1"/>
</dbReference>
<dbReference type="EMBL" id="CP029194">
    <property type="protein sequence ID" value="QES24228.1"/>
    <property type="molecule type" value="Genomic_DNA"/>
</dbReference>
<gene>
    <name evidence="1" type="ORF">DEJ46_38305</name>
</gene>
<dbReference type="Proteomes" id="UP000324106">
    <property type="component" value="Chromosome"/>
</dbReference>
<dbReference type="OrthoDB" id="3218241at2"/>